<proteinExistence type="predicted"/>
<accession>A0ABV4AVW0</accession>
<gene>
    <name evidence="1" type="ORF">AB7878_18245</name>
</gene>
<keyword evidence="2" id="KW-1185">Reference proteome</keyword>
<name>A0ABV4AVW0_9GAMM</name>
<reference evidence="1 2" key="1">
    <citation type="submission" date="2024-07" db="EMBL/GenBank/DDBJ databases">
        <title>Molecular mechanisms and environmental adaptations of flagellar loss and biofilm growth of Rhodanobacter under environmental stress.</title>
        <authorList>
            <person name="Chen M."/>
        </authorList>
    </citation>
    <scope>NUCLEOTIDE SEQUENCE [LARGE SCALE GENOMIC DNA]</scope>
    <source>
        <strain evidence="1 2">RS22</strain>
    </source>
</reference>
<comment type="caution">
    <text evidence="1">The sequence shown here is derived from an EMBL/GenBank/DDBJ whole genome shotgun (WGS) entry which is preliminary data.</text>
</comment>
<protein>
    <submittedName>
        <fullName evidence="1">Uncharacterized protein</fullName>
    </submittedName>
</protein>
<organism evidence="1 2">
    <name type="scientific">Rhodanobacter humi</name>
    <dbReference type="NCBI Taxonomy" id="1888173"/>
    <lineage>
        <taxon>Bacteria</taxon>
        <taxon>Pseudomonadati</taxon>
        <taxon>Pseudomonadota</taxon>
        <taxon>Gammaproteobacteria</taxon>
        <taxon>Lysobacterales</taxon>
        <taxon>Rhodanobacteraceae</taxon>
        <taxon>Rhodanobacter</taxon>
    </lineage>
</organism>
<sequence length="68" mass="7752">MDQPELMPNTVGKESGRIERPFSLVTTRCIELAKNVTSIQSAAVYHRRKVTGAAAPTVYHRQRRRQSR</sequence>
<dbReference type="EMBL" id="JBGBPY010000002">
    <property type="protein sequence ID" value="MEY2184353.1"/>
    <property type="molecule type" value="Genomic_DNA"/>
</dbReference>
<dbReference type="Proteomes" id="UP001562159">
    <property type="component" value="Unassembled WGS sequence"/>
</dbReference>
<evidence type="ECO:0000313" key="2">
    <source>
        <dbReference type="Proteomes" id="UP001562159"/>
    </source>
</evidence>
<evidence type="ECO:0000313" key="1">
    <source>
        <dbReference type="EMBL" id="MEY2184353.1"/>
    </source>
</evidence>